<dbReference type="AlphaFoldDB" id="A0A8K0D9Y7"/>
<accession>A0A8K0D9Y7</accession>
<gene>
    <name evidence="2" type="ORF">ILUMI_06594</name>
</gene>
<keyword evidence="3" id="KW-1185">Reference proteome</keyword>
<comment type="caution">
    <text evidence="2">The sequence shown here is derived from an EMBL/GenBank/DDBJ whole genome shotgun (WGS) entry which is preliminary data.</text>
</comment>
<evidence type="ECO:0000313" key="2">
    <source>
        <dbReference type="EMBL" id="KAF2899586.1"/>
    </source>
</evidence>
<reference evidence="2" key="1">
    <citation type="submission" date="2019-08" db="EMBL/GenBank/DDBJ databases">
        <title>The genome of the North American firefly Photinus pyralis.</title>
        <authorList>
            <consortium name="Photinus pyralis genome working group"/>
            <person name="Fallon T.R."/>
            <person name="Sander Lower S.E."/>
            <person name="Weng J.-K."/>
        </authorList>
    </citation>
    <scope>NUCLEOTIDE SEQUENCE</scope>
    <source>
        <strain evidence="2">TRF0915ILg1</strain>
        <tissue evidence="2">Whole body</tissue>
    </source>
</reference>
<proteinExistence type="predicted"/>
<sequence>MEDPDCRSIGVSEKVTGENEVSQVEESRKSGALVAEKIDVPGKRVNTNDLEEAWNQRIKVKRLVKEAERAEWEKFDNFLEEDFSENQKLFYKTLKRMSKPKECPIRNIMNKEGKVLKDEEGDMERWRKYFSMSRRTVMMSLILKLGMERTRRPRTDL</sequence>
<evidence type="ECO:0000256" key="1">
    <source>
        <dbReference type="SAM" id="MobiDB-lite"/>
    </source>
</evidence>
<dbReference type="EMBL" id="VTPC01002744">
    <property type="protein sequence ID" value="KAF2899586.1"/>
    <property type="molecule type" value="Genomic_DNA"/>
</dbReference>
<protein>
    <submittedName>
        <fullName evidence="2">Uncharacterized protein</fullName>
    </submittedName>
</protein>
<feature type="region of interest" description="Disordered" evidence="1">
    <location>
        <begin position="1"/>
        <end position="28"/>
    </location>
</feature>
<evidence type="ECO:0000313" key="3">
    <source>
        <dbReference type="Proteomes" id="UP000801492"/>
    </source>
</evidence>
<name>A0A8K0D9Y7_IGNLU</name>
<organism evidence="2 3">
    <name type="scientific">Ignelater luminosus</name>
    <name type="common">Cucubano</name>
    <name type="synonym">Pyrophorus luminosus</name>
    <dbReference type="NCBI Taxonomy" id="2038154"/>
    <lineage>
        <taxon>Eukaryota</taxon>
        <taxon>Metazoa</taxon>
        <taxon>Ecdysozoa</taxon>
        <taxon>Arthropoda</taxon>
        <taxon>Hexapoda</taxon>
        <taxon>Insecta</taxon>
        <taxon>Pterygota</taxon>
        <taxon>Neoptera</taxon>
        <taxon>Endopterygota</taxon>
        <taxon>Coleoptera</taxon>
        <taxon>Polyphaga</taxon>
        <taxon>Elateriformia</taxon>
        <taxon>Elateroidea</taxon>
        <taxon>Elateridae</taxon>
        <taxon>Agrypninae</taxon>
        <taxon>Pyrophorini</taxon>
        <taxon>Ignelater</taxon>
    </lineage>
</organism>
<dbReference type="OrthoDB" id="6782199at2759"/>
<dbReference type="Proteomes" id="UP000801492">
    <property type="component" value="Unassembled WGS sequence"/>
</dbReference>